<evidence type="ECO:0000313" key="3">
    <source>
        <dbReference type="Proteomes" id="UP001187192"/>
    </source>
</evidence>
<proteinExistence type="predicted"/>
<comment type="caution">
    <text evidence="2">The sequence shown here is derived from an EMBL/GenBank/DDBJ whole genome shotgun (WGS) entry which is preliminary data.</text>
</comment>
<gene>
    <name evidence="2" type="ORF">TIFTF001_042597</name>
</gene>
<feature type="compositionally biased region" description="Acidic residues" evidence="1">
    <location>
        <begin position="89"/>
        <end position="98"/>
    </location>
</feature>
<evidence type="ECO:0000313" key="2">
    <source>
        <dbReference type="EMBL" id="GMN37232.1"/>
    </source>
</evidence>
<accession>A0AA87ZNA3</accession>
<dbReference type="Proteomes" id="UP001187192">
    <property type="component" value="Unassembled WGS sequence"/>
</dbReference>
<evidence type="ECO:0000256" key="1">
    <source>
        <dbReference type="SAM" id="MobiDB-lite"/>
    </source>
</evidence>
<protein>
    <submittedName>
        <fullName evidence="2">Uncharacterized protein</fullName>
    </submittedName>
</protein>
<feature type="compositionally biased region" description="Low complexity" evidence="1">
    <location>
        <begin position="69"/>
        <end position="83"/>
    </location>
</feature>
<sequence length="174" mass="18908">MAEPPPPPSSSSIPELILSLEQAIMAAKQLPSTADPSHLLQIHSSLHHAHHHLSAFLSRPPLPLPLPPAENSLSSTSAAATAAEPMQLGDDDENDDVEQVSSRGMVDGVEEKMRNCFIKKKRRKRRLSLSPSFAAEEVGRRLSEEGFGVGAIGEGFNPYATRLRALELVYQFHG</sequence>
<dbReference type="AlphaFoldDB" id="A0AA87ZNA3"/>
<name>A0AA87ZNA3_FICCA</name>
<keyword evidence="3" id="KW-1185">Reference proteome</keyword>
<dbReference type="PANTHER" id="PTHR37697:SF2">
    <property type="entry name" value="AP2-LIKE ETHYLENE-RESPONSIVE TRANSCRIPTION FACTOR SNZ"/>
    <property type="match status" value="1"/>
</dbReference>
<dbReference type="PANTHER" id="PTHR37697">
    <property type="entry name" value="AP2-LIKE ETHYLENE-RESPONSIVE TRANSCRIPTION FACTOR SNZ"/>
    <property type="match status" value="1"/>
</dbReference>
<dbReference type="EMBL" id="BTGU01002380">
    <property type="protein sequence ID" value="GMN37232.1"/>
    <property type="molecule type" value="Genomic_DNA"/>
</dbReference>
<feature type="region of interest" description="Disordered" evidence="1">
    <location>
        <begin position="67"/>
        <end position="98"/>
    </location>
</feature>
<reference evidence="2" key="1">
    <citation type="submission" date="2023-07" db="EMBL/GenBank/DDBJ databases">
        <title>draft genome sequence of fig (Ficus carica).</title>
        <authorList>
            <person name="Takahashi T."/>
            <person name="Nishimura K."/>
        </authorList>
    </citation>
    <scope>NUCLEOTIDE SEQUENCE</scope>
</reference>
<organism evidence="2 3">
    <name type="scientific">Ficus carica</name>
    <name type="common">Common fig</name>
    <dbReference type="NCBI Taxonomy" id="3494"/>
    <lineage>
        <taxon>Eukaryota</taxon>
        <taxon>Viridiplantae</taxon>
        <taxon>Streptophyta</taxon>
        <taxon>Embryophyta</taxon>
        <taxon>Tracheophyta</taxon>
        <taxon>Spermatophyta</taxon>
        <taxon>Magnoliopsida</taxon>
        <taxon>eudicotyledons</taxon>
        <taxon>Gunneridae</taxon>
        <taxon>Pentapetalae</taxon>
        <taxon>rosids</taxon>
        <taxon>fabids</taxon>
        <taxon>Rosales</taxon>
        <taxon>Moraceae</taxon>
        <taxon>Ficeae</taxon>
        <taxon>Ficus</taxon>
    </lineage>
</organism>